<keyword evidence="9 15" id="KW-0863">Zinc-finger</keyword>
<organism evidence="19 20">
    <name type="scientific">Prunus armeniaca</name>
    <name type="common">Apricot</name>
    <name type="synonym">Armeniaca vulgaris</name>
    <dbReference type="NCBI Taxonomy" id="36596"/>
    <lineage>
        <taxon>Eukaryota</taxon>
        <taxon>Viridiplantae</taxon>
        <taxon>Streptophyta</taxon>
        <taxon>Embryophyta</taxon>
        <taxon>Tracheophyta</taxon>
        <taxon>Spermatophyta</taxon>
        <taxon>Magnoliopsida</taxon>
        <taxon>eudicotyledons</taxon>
        <taxon>Gunneridae</taxon>
        <taxon>Pentapetalae</taxon>
        <taxon>rosids</taxon>
        <taxon>fabids</taxon>
        <taxon>Rosales</taxon>
        <taxon>Rosaceae</taxon>
        <taxon>Amygdaloideae</taxon>
        <taxon>Amygdaleae</taxon>
        <taxon>Prunus</taxon>
    </lineage>
</organism>
<accession>A0A6J5V282</accession>
<dbReference type="Gene3D" id="3.30.40.10">
    <property type="entry name" value="Zinc/RING finger domain, C3HC4 (zinc finger)"/>
    <property type="match status" value="1"/>
</dbReference>
<evidence type="ECO:0000256" key="11">
    <source>
        <dbReference type="ARBA" id="ARBA00022833"/>
    </source>
</evidence>
<reference evidence="19 20" key="1">
    <citation type="submission" date="2020-05" db="EMBL/GenBank/DDBJ databases">
        <authorList>
            <person name="Campoy J."/>
            <person name="Schneeberger K."/>
            <person name="Spophaly S."/>
        </authorList>
    </citation>
    <scope>NUCLEOTIDE SEQUENCE [LARGE SCALE GENOMIC DNA]</scope>
    <source>
        <strain evidence="19">PruArmRojPasFocal</strain>
    </source>
</reference>
<dbReference type="GO" id="GO:0061630">
    <property type="term" value="F:ubiquitin protein ligase activity"/>
    <property type="evidence" value="ECO:0007669"/>
    <property type="project" value="UniProtKB-EC"/>
</dbReference>
<feature type="domain" description="RING-type" evidence="18">
    <location>
        <begin position="289"/>
        <end position="331"/>
    </location>
</feature>
<evidence type="ECO:0000256" key="17">
    <source>
        <dbReference type="SAM" id="SignalP"/>
    </source>
</evidence>
<dbReference type="InterPro" id="IPR001841">
    <property type="entry name" value="Znf_RING"/>
</dbReference>
<evidence type="ECO:0000256" key="2">
    <source>
        <dbReference type="ARBA" id="ARBA00004167"/>
    </source>
</evidence>
<keyword evidence="11" id="KW-0862">Zinc</keyword>
<dbReference type="EMBL" id="CAEKDK010000005">
    <property type="protein sequence ID" value="CAB4280148.1"/>
    <property type="molecule type" value="Genomic_DNA"/>
</dbReference>
<evidence type="ECO:0000256" key="8">
    <source>
        <dbReference type="ARBA" id="ARBA00022729"/>
    </source>
</evidence>
<evidence type="ECO:0000256" key="12">
    <source>
        <dbReference type="ARBA" id="ARBA00022989"/>
    </source>
</evidence>
<evidence type="ECO:0000256" key="14">
    <source>
        <dbReference type="ARBA" id="ARBA00024209"/>
    </source>
</evidence>
<dbReference type="Pfam" id="PF13947">
    <property type="entry name" value="GUB_WAK_bind"/>
    <property type="match status" value="1"/>
</dbReference>
<proteinExistence type="inferred from homology"/>
<evidence type="ECO:0000256" key="4">
    <source>
        <dbReference type="ARBA" id="ARBA00012483"/>
    </source>
</evidence>
<dbReference type="GO" id="GO:0016020">
    <property type="term" value="C:membrane"/>
    <property type="evidence" value="ECO:0007669"/>
    <property type="project" value="UniProtKB-SubCell"/>
</dbReference>
<dbReference type="PANTHER" id="PTHR46279">
    <property type="entry name" value="RING/U-BOX SUPERFAMILY PROTEIN"/>
    <property type="match status" value="1"/>
</dbReference>
<evidence type="ECO:0000256" key="13">
    <source>
        <dbReference type="ARBA" id="ARBA00023136"/>
    </source>
</evidence>
<dbReference type="Pfam" id="PF13639">
    <property type="entry name" value="zf-RING_2"/>
    <property type="match status" value="1"/>
</dbReference>
<keyword evidence="5" id="KW-0808">Transferase</keyword>
<comment type="subcellular location">
    <subcellularLocation>
        <location evidence="2">Membrane</location>
        <topology evidence="2">Single-pass membrane protein</topology>
    </subcellularLocation>
</comment>
<dbReference type="AlphaFoldDB" id="A0A6J5V282"/>
<dbReference type="Proteomes" id="UP000507222">
    <property type="component" value="Unassembled WGS sequence"/>
</dbReference>
<evidence type="ECO:0000256" key="9">
    <source>
        <dbReference type="ARBA" id="ARBA00022771"/>
    </source>
</evidence>
<dbReference type="SMART" id="SM00184">
    <property type="entry name" value="RING"/>
    <property type="match status" value="1"/>
</dbReference>
<evidence type="ECO:0000256" key="15">
    <source>
        <dbReference type="PROSITE-ProRule" id="PRU00175"/>
    </source>
</evidence>
<evidence type="ECO:0000256" key="16">
    <source>
        <dbReference type="SAM" id="Phobius"/>
    </source>
</evidence>
<evidence type="ECO:0000313" key="20">
    <source>
        <dbReference type="Proteomes" id="UP000507222"/>
    </source>
</evidence>
<evidence type="ECO:0000256" key="1">
    <source>
        <dbReference type="ARBA" id="ARBA00000900"/>
    </source>
</evidence>
<dbReference type="GO" id="GO:0030247">
    <property type="term" value="F:polysaccharide binding"/>
    <property type="evidence" value="ECO:0007669"/>
    <property type="project" value="InterPro"/>
</dbReference>
<feature type="signal peptide" evidence="17">
    <location>
        <begin position="1"/>
        <end position="24"/>
    </location>
</feature>
<evidence type="ECO:0000256" key="10">
    <source>
        <dbReference type="ARBA" id="ARBA00022786"/>
    </source>
</evidence>
<keyword evidence="13 16" id="KW-0472">Membrane</keyword>
<comment type="similarity">
    <text evidence="14">Belongs to the RING-type zinc finger family. ATL subfamily.</text>
</comment>
<dbReference type="InterPro" id="IPR046948">
    <property type="entry name" value="ATL20-22-like"/>
</dbReference>
<gene>
    <name evidence="19" type="ORF">CURHAP_LOCUS32903</name>
</gene>
<dbReference type="PROSITE" id="PS50089">
    <property type="entry name" value="ZF_RING_2"/>
    <property type="match status" value="1"/>
</dbReference>
<sequence>MATLEIFNISILFLFSLFLPHRAATPCNGSTCSIDGPVARFPFQIRNNQVSSNCGYPGFDLSCNNQSQTIITFPSSGDFIVQSISYLAQILYINGTDNCMPKRFLHRDLSFEDTPFSIYLGFEGTKNYTFFNCSSDQEIYWPSNIISCLSTESFEWQEINQGFMLAWDVPDCRYCEERDQACGLTKGKSSTIQCLHTDKVSSGLSKAAKFGIMVGVGIPGLLFFVWLVLHFCNKTVQGQNPQPITELSTLTSQQPSTVAKGLDASTIESYPKTQLGECWELPKPNDNSCPICLSEYKSKETLRTIPECNHYFHASCVDEWLRMNATCPLCRNPQEK</sequence>
<comment type="pathway">
    <text evidence="3">Protein modification; protein ubiquitination.</text>
</comment>
<dbReference type="SUPFAM" id="SSF57850">
    <property type="entry name" value="RING/U-box"/>
    <property type="match status" value="1"/>
</dbReference>
<evidence type="ECO:0000313" key="19">
    <source>
        <dbReference type="EMBL" id="CAB4280148.1"/>
    </source>
</evidence>
<evidence type="ECO:0000259" key="18">
    <source>
        <dbReference type="PROSITE" id="PS50089"/>
    </source>
</evidence>
<evidence type="ECO:0000256" key="3">
    <source>
        <dbReference type="ARBA" id="ARBA00004906"/>
    </source>
</evidence>
<feature type="chain" id="PRO_5026722180" description="RING-type E3 ubiquitin transferase" evidence="17">
    <location>
        <begin position="25"/>
        <end position="336"/>
    </location>
</feature>
<feature type="transmembrane region" description="Helical" evidence="16">
    <location>
        <begin position="210"/>
        <end position="229"/>
    </location>
</feature>
<dbReference type="PANTHER" id="PTHR46279:SF31">
    <property type="entry name" value="RING-H2 FINGER PROTEIN ATL20-LIKE ISOFORM X1"/>
    <property type="match status" value="1"/>
</dbReference>
<protein>
    <recommendedName>
        <fullName evidence="4">RING-type E3 ubiquitin transferase</fullName>
        <ecNumber evidence="4">2.3.2.27</ecNumber>
    </recommendedName>
</protein>
<name>A0A6J5V282_PRUAR</name>
<dbReference type="InterPro" id="IPR025287">
    <property type="entry name" value="WAK_GUB"/>
</dbReference>
<evidence type="ECO:0000256" key="7">
    <source>
        <dbReference type="ARBA" id="ARBA00022723"/>
    </source>
</evidence>
<keyword evidence="7" id="KW-0479">Metal-binding</keyword>
<keyword evidence="10" id="KW-0833">Ubl conjugation pathway</keyword>
<evidence type="ECO:0000256" key="5">
    <source>
        <dbReference type="ARBA" id="ARBA00022679"/>
    </source>
</evidence>
<dbReference type="CDD" id="cd16461">
    <property type="entry name" value="RING-H2_EL5-like"/>
    <property type="match status" value="1"/>
</dbReference>
<comment type="catalytic activity">
    <reaction evidence="1">
        <text>S-ubiquitinyl-[E2 ubiquitin-conjugating enzyme]-L-cysteine + [acceptor protein]-L-lysine = [E2 ubiquitin-conjugating enzyme]-L-cysteine + N(6)-ubiquitinyl-[acceptor protein]-L-lysine.</text>
        <dbReference type="EC" id="2.3.2.27"/>
    </reaction>
</comment>
<dbReference type="InterPro" id="IPR013083">
    <property type="entry name" value="Znf_RING/FYVE/PHD"/>
</dbReference>
<evidence type="ECO:0000256" key="6">
    <source>
        <dbReference type="ARBA" id="ARBA00022692"/>
    </source>
</evidence>
<dbReference type="GO" id="GO:0008270">
    <property type="term" value="F:zinc ion binding"/>
    <property type="evidence" value="ECO:0007669"/>
    <property type="project" value="UniProtKB-KW"/>
</dbReference>
<keyword evidence="12 16" id="KW-1133">Transmembrane helix</keyword>
<keyword evidence="8 17" id="KW-0732">Signal</keyword>
<keyword evidence="6 16" id="KW-0812">Transmembrane</keyword>
<dbReference type="EC" id="2.3.2.27" evidence="4"/>